<comment type="subcellular location">
    <subcellularLocation>
        <location evidence="1">Cell membrane</location>
        <topology evidence="1">Multi-pass membrane protein</topology>
    </subcellularLocation>
</comment>
<feature type="transmembrane region" description="Helical" evidence="6">
    <location>
        <begin position="206"/>
        <end position="227"/>
    </location>
</feature>
<evidence type="ECO:0000256" key="4">
    <source>
        <dbReference type="ARBA" id="ARBA00022989"/>
    </source>
</evidence>
<evidence type="ECO:0000256" key="5">
    <source>
        <dbReference type="ARBA" id="ARBA00023136"/>
    </source>
</evidence>
<keyword evidence="5 6" id="KW-0472">Membrane</keyword>
<feature type="transmembrane region" description="Helical" evidence="6">
    <location>
        <begin position="174"/>
        <end position="200"/>
    </location>
</feature>
<evidence type="ECO:0000313" key="7">
    <source>
        <dbReference type="EMBL" id="KAB7739609.1"/>
    </source>
</evidence>
<evidence type="ECO:0000313" key="8">
    <source>
        <dbReference type="Proteomes" id="UP000468901"/>
    </source>
</evidence>
<feature type="transmembrane region" description="Helical" evidence="6">
    <location>
        <begin position="396"/>
        <end position="413"/>
    </location>
</feature>
<reference evidence="7 8" key="1">
    <citation type="submission" date="2019-09" db="EMBL/GenBank/DDBJ databases">
        <title>Parvibaculum sedimenti sp. nov., isolated from sediment.</title>
        <authorList>
            <person name="Wang Y."/>
        </authorList>
    </citation>
    <scope>NUCLEOTIDE SEQUENCE [LARGE SCALE GENOMIC DNA]</scope>
    <source>
        <strain evidence="7 8">HXT-9</strain>
    </source>
</reference>
<dbReference type="Proteomes" id="UP000468901">
    <property type="component" value="Unassembled WGS sequence"/>
</dbReference>
<feature type="transmembrane region" description="Helical" evidence="6">
    <location>
        <begin position="143"/>
        <end position="162"/>
    </location>
</feature>
<feature type="transmembrane region" description="Helical" evidence="6">
    <location>
        <begin position="359"/>
        <end position="375"/>
    </location>
</feature>
<feature type="transmembrane region" description="Helical" evidence="6">
    <location>
        <begin position="45"/>
        <end position="63"/>
    </location>
</feature>
<feature type="transmembrane region" description="Helical" evidence="6">
    <location>
        <begin position="247"/>
        <end position="276"/>
    </location>
</feature>
<evidence type="ECO:0000256" key="1">
    <source>
        <dbReference type="ARBA" id="ARBA00004651"/>
    </source>
</evidence>
<gene>
    <name evidence="7" type="ORF">F2P47_11025</name>
</gene>
<keyword evidence="3 6" id="KW-0812">Transmembrane</keyword>
<dbReference type="InterPro" id="IPR050833">
    <property type="entry name" value="Poly_Biosynth_Transport"/>
</dbReference>
<dbReference type="EMBL" id="WESC01000009">
    <property type="protein sequence ID" value="KAB7739609.1"/>
    <property type="molecule type" value="Genomic_DNA"/>
</dbReference>
<feature type="transmembrane region" description="Helical" evidence="6">
    <location>
        <begin position="282"/>
        <end position="304"/>
    </location>
</feature>
<evidence type="ECO:0000256" key="2">
    <source>
        <dbReference type="ARBA" id="ARBA00022475"/>
    </source>
</evidence>
<feature type="transmembrane region" description="Helical" evidence="6">
    <location>
        <begin position="114"/>
        <end position="137"/>
    </location>
</feature>
<evidence type="ECO:0000256" key="6">
    <source>
        <dbReference type="SAM" id="Phobius"/>
    </source>
</evidence>
<proteinExistence type="predicted"/>
<dbReference type="AlphaFoldDB" id="A0A6N6VH47"/>
<keyword evidence="8" id="KW-1185">Reference proteome</keyword>
<dbReference type="InterPro" id="IPR002797">
    <property type="entry name" value="Polysacc_synth"/>
</dbReference>
<protein>
    <submittedName>
        <fullName evidence="7">Oligosaccharide flippase family protein</fullName>
    </submittedName>
</protein>
<name>A0A6N6VH47_9HYPH</name>
<dbReference type="GO" id="GO:0005886">
    <property type="term" value="C:plasma membrane"/>
    <property type="evidence" value="ECO:0007669"/>
    <property type="project" value="UniProtKB-SubCell"/>
</dbReference>
<organism evidence="7 8">
    <name type="scientific">Parvibaculum sedimenti</name>
    <dbReference type="NCBI Taxonomy" id="2608632"/>
    <lineage>
        <taxon>Bacteria</taxon>
        <taxon>Pseudomonadati</taxon>
        <taxon>Pseudomonadota</taxon>
        <taxon>Alphaproteobacteria</taxon>
        <taxon>Hyphomicrobiales</taxon>
        <taxon>Parvibaculaceae</taxon>
        <taxon>Parvibaculum</taxon>
    </lineage>
</organism>
<feature type="transmembrane region" description="Helical" evidence="6">
    <location>
        <begin position="325"/>
        <end position="347"/>
    </location>
</feature>
<sequence>MMTPMDASALPQPFRRIGETIAARLADGHLGEVVRGAGLVMAIRIAGAAIALLSQVLLARWMGAFEYGIFAYVWVWVIILGILAPMGFGTSTLRFVPDYRVNGKWRRLAGILDASWRIVLVLGLAFMAAGLLAVLAFRDELQPYYVLPLVLAMLCVPGFALGDTLEGTARAFGWVGLAYLPTYIIRPLGIVLVGGIVYLVTGELSGVAAVAGALAATLATLTGQRLLLSRRIATAIPRAKPIHHTKYWIAASMPMVLSEGLYLVLLNTDIVLLGYFVNPQEVGIYFAATRIVNLIVFIYFAVAARAVPKFAELHAMNDRAGLQAFVHNIIQWIFWPTLAAAAIILLGGRFALGLFGQDFSAGFPLLAILMLGFVARASTGPIEYLLNMTGHQNVTSIVYGGAAALNIALNLILVPRFGLMGAASATAIALASASLCLFLIVRRRLGINAFVLCPSGATK</sequence>
<accession>A0A6N6VH47</accession>
<dbReference type="PANTHER" id="PTHR30250">
    <property type="entry name" value="PST FAMILY PREDICTED COLANIC ACID TRANSPORTER"/>
    <property type="match status" value="1"/>
</dbReference>
<evidence type="ECO:0000256" key="3">
    <source>
        <dbReference type="ARBA" id="ARBA00022692"/>
    </source>
</evidence>
<feature type="transmembrane region" description="Helical" evidence="6">
    <location>
        <begin position="69"/>
        <end position="93"/>
    </location>
</feature>
<dbReference type="Pfam" id="PF01943">
    <property type="entry name" value="Polysacc_synt"/>
    <property type="match status" value="1"/>
</dbReference>
<keyword evidence="2" id="KW-1003">Cell membrane</keyword>
<comment type="caution">
    <text evidence="7">The sequence shown here is derived from an EMBL/GenBank/DDBJ whole genome shotgun (WGS) entry which is preliminary data.</text>
</comment>
<dbReference type="PANTHER" id="PTHR30250:SF11">
    <property type="entry name" value="O-ANTIGEN TRANSPORTER-RELATED"/>
    <property type="match status" value="1"/>
</dbReference>
<keyword evidence="4 6" id="KW-1133">Transmembrane helix</keyword>
<feature type="transmembrane region" description="Helical" evidence="6">
    <location>
        <begin position="419"/>
        <end position="441"/>
    </location>
</feature>